<sequence>MIWRVLIHYLISELLDVLFGHTWRVWCQSESRILVLFDQQDGESFRSFTLLTQ</sequence>
<keyword evidence="1" id="KW-0732">Signal</keyword>
<name>G2RD44_THETT</name>
<feature type="signal peptide" evidence="1">
    <location>
        <begin position="1"/>
        <end position="27"/>
    </location>
</feature>
<dbReference type="RefSeq" id="XP_003656215.1">
    <property type="nucleotide sequence ID" value="XM_003656167.1"/>
</dbReference>
<feature type="chain" id="PRO_5003436500" evidence="1">
    <location>
        <begin position="28"/>
        <end position="53"/>
    </location>
</feature>
<dbReference type="KEGG" id="ttt:THITE_2120643"/>
<dbReference type="GeneID" id="11522671"/>
<accession>G2RD44</accession>
<evidence type="ECO:0000313" key="2">
    <source>
        <dbReference type="EMBL" id="AEO69879.1"/>
    </source>
</evidence>
<gene>
    <name evidence="2" type="ORF">THITE_2120643</name>
</gene>
<dbReference type="AlphaFoldDB" id="G2RD44"/>
<evidence type="ECO:0000313" key="3">
    <source>
        <dbReference type="Proteomes" id="UP000008181"/>
    </source>
</evidence>
<dbReference type="HOGENOM" id="CLU_3070351_0_0_1"/>
<reference evidence="2 3" key="1">
    <citation type="journal article" date="2011" name="Nat. Biotechnol.">
        <title>Comparative genomic analysis of the thermophilic biomass-degrading fungi Myceliophthora thermophila and Thielavia terrestris.</title>
        <authorList>
            <person name="Berka R.M."/>
            <person name="Grigoriev I.V."/>
            <person name="Otillar R."/>
            <person name="Salamov A."/>
            <person name="Grimwood J."/>
            <person name="Reid I."/>
            <person name="Ishmael N."/>
            <person name="John T."/>
            <person name="Darmond C."/>
            <person name="Moisan M.-C."/>
            <person name="Henrissat B."/>
            <person name="Coutinho P.M."/>
            <person name="Lombard V."/>
            <person name="Natvig D.O."/>
            <person name="Lindquist E."/>
            <person name="Schmutz J."/>
            <person name="Lucas S."/>
            <person name="Harris P."/>
            <person name="Powlowski J."/>
            <person name="Bellemare A."/>
            <person name="Taylor D."/>
            <person name="Butler G."/>
            <person name="de Vries R.P."/>
            <person name="Allijn I.E."/>
            <person name="van den Brink J."/>
            <person name="Ushinsky S."/>
            <person name="Storms R."/>
            <person name="Powell A.J."/>
            <person name="Paulsen I.T."/>
            <person name="Elbourne L.D.H."/>
            <person name="Baker S.E."/>
            <person name="Magnuson J."/>
            <person name="LaBoissiere S."/>
            <person name="Clutterbuck A.J."/>
            <person name="Martinez D."/>
            <person name="Wogulis M."/>
            <person name="de Leon A.L."/>
            <person name="Rey M.W."/>
            <person name="Tsang A."/>
        </authorList>
    </citation>
    <scope>NUCLEOTIDE SEQUENCE [LARGE SCALE GENOMIC DNA]</scope>
    <source>
        <strain evidence="3">ATCC 38088 / NRRL 8126</strain>
    </source>
</reference>
<proteinExistence type="predicted"/>
<organism evidence="2 3">
    <name type="scientific">Thermothielavioides terrestris (strain ATCC 38088 / NRRL 8126)</name>
    <name type="common">Thielavia terrestris</name>
    <dbReference type="NCBI Taxonomy" id="578455"/>
    <lineage>
        <taxon>Eukaryota</taxon>
        <taxon>Fungi</taxon>
        <taxon>Dikarya</taxon>
        <taxon>Ascomycota</taxon>
        <taxon>Pezizomycotina</taxon>
        <taxon>Sordariomycetes</taxon>
        <taxon>Sordariomycetidae</taxon>
        <taxon>Sordariales</taxon>
        <taxon>Chaetomiaceae</taxon>
        <taxon>Thermothielavioides</taxon>
        <taxon>Thermothielavioides terrestris</taxon>
    </lineage>
</organism>
<evidence type="ECO:0000256" key="1">
    <source>
        <dbReference type="SAM" id="SignalP"/>
    </source>
</evidence>
<dbReference type="EMBL" id="CP003013">
    <property type="protein sequence ID" value="AEO69879.1"/>
    <property type="molecule type" value="Genomic_DNA"/>
</dbReference>
<dbReference type="Proteomes" id="UP000008181">
    <property type="component" value="Chromosome 5"/>
</dbReference>
<keyword evidence="3" id="KW-1185">Reference proteome</keyword>
<protein>
    <submittedName>
        <fullName evidence="2">Uncharacterized protein</fullName>
    </submittedName>
</protein>